<proteinExistence type="predicted"/>
<keyword evidence="2" id="KW-1185">Reference proteome</keyword>
<accession>A0A0P0X2A4</accession>
<dbReference type="EMBL" id="AP014963">
    <property type="protein sequence ID" value="BAT00088.1"/>
    <property type="molecule type" value="Genomic_DNA"/>
</dbReference>
<protein>
    <submittedName>
        <fullName evidence="1">Os07g0151650 protein</fullName>
    </submittedName>
</protein>
<dbReference type="InParanoid" id="A0A0P0X2A4"/>
<dbReference type="Proteomes" id="UP000059680">
    <property type="component" value="Chromosome 7"/>
</dbReference>
<evidence type="ECO:0000313" key="2">
    <source>
        <dbReference type="Proteomes" id="UP000059680"/>
    </source>
</evidence>
<sequence>MQRDRRCIKVCTVPSAGCIRYSSLSAVETCPLSLDGMLPVCAAHCFCSQESTSSTPLSYSYRWDLTRIRKNKAATYGVYSWSTSPFYYLRPKISAAVKIHV</sequence>
<reference evidence="1 2" key="3">
    <citation type="journal article" date="2013" name="Rice">
        <title>Improvement of the Oryza sativa Nipponbare reference genome using next generation sequence and optical map data.</title>
        <authorList>
            <person name="Kawahara Y."/>
            <person name="de la Bastide M."/>
            <person name="Hamilton J.P."/>
            <person name="Kanamori H."/>
            <person name="McCombie W.R."/>
            <person name="Ouyang S."/>
            <person name="Schwartz D.C."/>
            <person name="Tanaka T."/>
            <person name="Wu J."/>
            <person name="Zhou S."/>
            <person name="Childs K.L."/>
            <person name="Davidson R.M."/>
            <person name="Lin H."/>
            <person name="Quesada-Ocampo L."/>
            <person name="Vaillancourt B."/>
            <person name="Sakai H."/>
            <person name="Lee S.S."/>
            <person name="Kim J."/>
            <person name="Numa H."/>
            <person name="Itoh T."/>
            <person name="Buell C.R."/>
            <person name="Matsumoto T."/>
        </authorList>
    </citation>
    <scope>NUCLEOTIDE SEQUENCE [LARGE SCALE GENOMIC DNA]</scope>
    <source>
        <strain evidence="2">cv. Nipponbare</strain>
    </source>
</reference>
<reference evidence="1 2" key="2">
    <citation type="journal article" date="2013" name="Plant Cell Physiol.">
        <title>Rice Annotation Project Database (RAP-DB): an integrative and interactive database for rice genomics.</title>
        <authorList>
            <person name="Sakai H."/>
            <person name="Lee S.S."/>
            <person name="Tanaka T."/>
            <person name="Numa H."/>
            <person name="Kim J."/>
            <person name="Kawahara Y."/>
            <person name="Wakimoto H."/>
            <person name="Yang C.C."/>
            <person name="Iwamoto M."/>
            <person name="Abe T."/>
            <person name="Yamada Y."/>
            <person name="Muto A."/>
            <person name="Inokuchi H."/>
            <person name="Ikemura T."/>
            <person name="Matsumoto T."/>
            <person name="Sasaki T."/>
            <person name="Itoh T."/>
        </authorList>
    </citation>
    <scope>NUCLEOTIDE SEQUENCE [LARGE SCALE GENOMIC DNA]</scope>
    <source>
        <strain evidence="2">cv. Nipponbare</strain>
    </source>
</reference>
<evidence type="ECO:0000313" key="1">
    <source>
        <dbReference type="EMBL" id="BAT00088.1"/>
    </source>
</evidence>
<dbReference type="PaxDb" id="39947-A0A0P0X2A4"/>
<gene>
    <name evidence="1" type="ordered locus">Os07g0151650</name>
    <name evidence="1" type="ORF">OSNPB_070151650</name>
</gene>
<dbReference type="Gramene" id="Os07t0151650-01">
    <property type="protein sequence ID" value="Os07t0151650-01"/>
    <property type="gene ID" value="Os07g0151650"/>
</dbReference>
<reference evidence="2" key="1">
    <citation type="journal article" date="2005" name="Nature">
        <title>The map-based sequence of the rice genome.</title>
        <authorList>
            <consortium name="International rice genome sequencing project (IRGSP)"/>
            <person name="Matsumoto T."/>
            <person name="Wu J."/>
            <person name="Kanamori H."/>
            <person name="Katayose Y."/>
            <person name="Fujisawa M."/>
            <person name="Namiki N."/>
            <person name="Mizuno H."/>
            <person name="Yamamoto K."/>
            <person name="Antonio B.A."/>
            <person name="Baba T."/>
            <person name="Sakata K."/>
            <person name="Nagamura Y."/>
            <person name="Aoki H."/>
            <person name="Arikawa K."/>
            <person name="Arita K."/>
            <person name="Bito T."/>
            <person name="Chiden Y."/>
            <person name="Fujitsuka N."/>
            <person name="Fukunaka R."/>
            <person name="Hamada M."/>
            <person name="Harada C."/>
            <person name="Hayashi A."/>
            <person name="Hijishita S."/>
            <person name="Honda M."/>
            <person name="Hosokawa S."/>
            <person name="Ichikawa Y."/>
            <person name="Idonuma A."/>
            <person name="Iijima M."/>
            <person name="Ikeda M."/>
            <person name="Ikeno M."/>
            <person name="Ito K."/>
            <person name="Ito S."/>
            <person name="Ito T."/>
            <person name="Ito Y."/>
            <person name="Ito Y."/>
            <person name="Iwabuchi A."/>
            <person name="Kamiya K."/>
            <person name="Karasawa W."/>
            <person name="Kurita K."/>
            <person name="Katagiri S."/>
            <person name="Kikuta A."/>
            <person name="Kobayashi H."/>
            <person name="Kobayashi N."/>
            <person name="Machita K."/>
            <person name="Maehara T."/>
            <person name="Masukawa M."/>
            <person name="Mizubayashi T."/>
            <person name="Mukai Y."/>
            <person name="Nagasaki H."/>
            <person name="Nagata Y."/>
            <person name="Naito S."/>
            <person name="Nakashima M."/>
            <person name="Nakama Y."/>
            <person name="Nakamichi Y."/>
            <person name="Nakamura M."/>
            <person name="Meguro A."/>
            <person name="Negishi M."/>
            <person name="Ohta I."/>
            <person name="Ohta T."/>
            <person name="Okamoto M."/>
            <person name="Ono N."/>
            <person name="Saji S."/>
            <person name="Sakaguchi M."/>
            <person name="Sakai K."/>
            <person name="Shibata M."/>
            <person name="Shimokawa T."/>
            <person name="Song J."/>
            <person name="Takazaki Y."/>
            <person name="Terasawa K."/>
            <person name="Tsugane M."/>
            <person name="Tsuji K."/>
            <person name="Ueda S."/>
            <person name="Waki K."/>
            <person name="Yamagata H."/>
            <person name="Yamamoto M."/>
            <person name="Yamamoto S."/>
            <person name="Yamane H."/>
            <person name="Yoshiki S."/>
            <person name="Yoshihara R."/>
            <person name="Yukawa K."/>
            <person name="Zhong H."/>
            <person name="Yano M."/>
            <person name="Yuan Q."/>
            <person name="Ouyang S."/>
            <person name="Liu J."/>
            <person name="Jones K.M."/>
            <person name="Gansberger K."/>
            <person name="Moffat K."/>
            <person name="Hill J."/>
            <person name="Bera J."/>
            <person name="Fadrosh D."/>
            <person name="Jin S."/>
            <person name="Johri S."/>
            <person name="Kim M."/>
            <person name="Overton L."/>
            <person name="Reardon M."/>
            <person name="Tsitrin T."/>
            <person name="Vuong H."/>
            <person name="Weaver B."/>
            <person name="Ciecko A."/>
            <person name="Tallon L."/>
            <person name="Jackson J."/>
            <person name="Pai G."/>
            <person name="Aken S.V."/>
            <person name="Utterback T."/>
            <person name="Reidmuller S."/>
            <person name="Feldblyum T."/>
            <person name="Hsiao J."/>
            <person name="Zismann V."/>
            <person name="Iobst S."/>
            <person name="de Vazeille A.R."/>
            <person name="Buell C.R."/>
            <person name="Ying K."/>
            <person name="Li Y."/>
            <person name="Lu T."/>
            <person name="Huang Y."/>
            <person name="Zhao Q."/>
            <person name="Feng Q."/>
            <person name="Zhang L."/>
            <person name="Zhu J."/>
            <person name="Weng Q."/>
            <person name="Mu J."/>
            <person name="Lu Y."/>
            <person name="Fan D."/>
            <person name="Liu Y."/>
            <person name="Guan J."/>
            <person name="Zhang Y."/>
            <person name="Yu S."/>
            <person name="Liu X."/>
            <person name="Zhang Y."/>
            <person name="Hong G."/>
            <person name="Han B."/>
            <person name="Choisne N."/>
            <person name="Demange N."/>
            <person name="Orjeda G."/>
            <person name="Samain S."/>
            <person name="Cattolico L."/>
            <person name="Pelletier E."/>
            <person name="Couloux A."/>
            <person name="Segurens B."/>
            <person name="Wincker P."/>
            <person name="D'Hont A."/>
            <person name="Scarpelli C."/>
            <person name="Weissenbach J."/>
            <person name="Salanoubat M."/>
            <person name="Quetier F."/>
            <person name="Yu Y."/>
            <person name="Kim H.R."/>
            <person name="Rambo T."/>
            <person name="Currie J."/>
            <person name="Collura K."/>
            <person name="Luo M."/>
            <person name="Yang T."/>
            <person name="Ammiraju J.S.S."/>
            <person name="Engler F."/>
            <person name="Soderlund C."/>
            <person name="Wing R.A."/>
            <person name="Palmer L.E."/>
            <person name="de la Bastide M."/>
            <person name="Spiegel L."/>
            <person name="Nascimento L."/>
            <person name="Zutavern T."/>
            <person name="O'Shaughnessy A."/>
            <person name="Dike S."/>
            <person name="Dedhia N."/>
            <person name="Preston R."/>
            <person name="Balija V."/>
            <person name="McCombie W.R."/>
            <person name="Chow T."/>
            <person name="Chen H."/>
            <person name="Chung M."/>
            <person name="Chen C."/>
            <person name="Shaw J."/>
            <person name="Wu H."/>
            <person name="Hsiao K."/>
            <person name="Chao Y."/>
            <person name="Chu M."/>
            <person name="Cheng C."/>
            <person name="Hour A."/>
            <person name="Lee P."/>
            <person name="Lin S."/>
            <person name="Lin Y."/>
            <person name="Liou J."/>
            <person name="Liu S."/>
            <person name="Hsing Y."/>
            <person name="Raghuvanshi S."/>
            <person name="Mohanty A."/>
            <person name="Bharti A.K."/>
            <person name="Gaur A."/>
            <person name="Gupta V."/>
            <person name="Kumar D."/>
            <person name="Ravi V."/>
            <person name="Vij S."/>
            <person name="Kapur A."/>
            <person name="Khurana P."/>
            <person name="Khurana P."/>
            <person name="Khurana J.P."/>
            <person name="Tyagi A.K."/>
            <person name="Gaikwad K."/>
            <person name="Singh A."/>
            <person name="Dalal V."/>
            <person name="Srivastava S."/>
            <person name="Dixit A."/>
            <person name="Pal A.K."/>
            <person name="Ghazi I.A."/>
            <person name="Yadav M."/>
            <person name="Pandit A."/>
            <person name="Bhargava A."/>
            <person name="Sureshbabu K."/>
            <person name="Batra K."/>
            <person name="Sharma T.R."/>
            <person name="Mohapatra T."/>
            <person name="Singh N.K."/>
            <person name="Messing J."/>
            <person name="Nelson A.B."/>
            <person name="Fuks G."/>
            <person name="Kavchok S."/>
            <person name="Keizer G."/>
            <person name="Linton E."/>
            <person name="Llaca V."/>
            <person name="Song R."/>
            <person name="Tanyolac B."/>
            <person name="Young S."/>
            <person name="Ho-Il K."/>
            <person name="Hahn J.H."/>
            <person name="Sangsakoo G."/>
            <person name="Vanavichit A."/>
            <person name="de Mattos Luiz.A.T."/>
            <person name="Zimmer P.D."/>
            <person name="Malone G."/>
            <person name="Dellagostin O."/>
            <person name="de Oliveira A.C."/>
            <person name="Bevan M."/>
            <person name="Bancroft I."/>
            <person name="Minx P."/>
            <person name="Cordum H."/>
            <person name="Wilson R."/>
            <person name="Cheng Z."/>
            <person name="Jin W."/>
            <person name="Jiang J."/>
            <person name="Leong S.A."/>
            <person name="Iwama H."/>
            <person name="Gojobori T."/>
            <person name="Itoh T."/>
            <person name="Niimura Y."/>
            <person name="Fujii Y."/>
            <person name="Habara T."/>
            <person name="Sakai H."/>
            <person name="Sato Y."/>
            <person name="Wilson G."/>
            <person name="Kumar K."/>
            <person name="McCouch S."/>
            <person name="Juretic N."/>
            <person name="Hoen D."/>
            <person name="Wright S."/>
            <person name="Bruskiewich R."/>
            <person name="Bureau T."/>
            <person name="Miyao A."/>
            <person name="Hirochika H."/>
            <person name="Nishikawa T."/>
            <person name="Kadowaki K."/>
            <person name="Sugiura M."/>
            <person name="Burr B."/>
            <person name="Sasaki T."/>
        </authorList>
    </citation>
    <scope>NUCLEOTIDE SEQUENCE [LARGE SCALE GENOMIC DNA]</scope>
    <source>
        <strain evidence="2">cv. Nipponbare</strain>
    </source>
</reference>
<organism evidence="1 2">
    <name type="scientific">Oryza sativa subsp. japonica</name>
    <name type="common">Rice</name>
    <dbReference type="NCBI Taxonomy" id="39947"/>
    <lineage>
        <taxon>Eukaryota</taxon>
        <taxon>Viridiplantae</taxon>
        <taxon>Streptophyta</taxon>
        <taxon>Embryophyta</taxon>
        <taxon>Tracheophyta</taxon>
        <taxon>Spermatophyta</taxon>
        <taxon>Magnoliopsida</taxon>
        <taxon>Liliopsida</taxon>
        <taxon>Poales</taxon>
        <taxon>Poaceae</taxon>
        <taxon>BOP clade</taxon>
        <taxon>Oryzoideae</taxon>
        <taxon>Oryzeae</taxon>
        <taxon>Oryzinae</taxon>
        <taxon>Oryza</taxon>
        <taxon>Oryza sativa</taxon>
    </lineage>
</organism>
<dbReference type="AlphaFoldDB" id="A0A0P0X2A4"/>
<name>A0A0P0X2A4_ORYSJ</name>